<dbReference type="GO" id="GO:0016020">
    <property type="term" value="C:membrane"/>
    <property type="evidence" value="ECO:0007669"/>
    <property type="project" value="UniProtKB-SubCell"/>
</dbReference>
<feature type="compositionally biased region" description="Basic and acidic residues" evidence="5">
    <location>
        <begin position="1555"/>
        <end position="1564"/>
    </location>
</feature>
<dbReference type="STRING" id="1194090.SAMN05443144_11091"/>
<evidence type="ECO:0000256" key="6">
    <source>
        <dbReference type="SAM" id="Phobius"/>
    </source>
</evidence>
<organism evidence="7 8">
    <name type="scientific">Fodinibius roseus</name>
    <dbReference type="NCBI Taxonomy" id="1194090"/>
    <lineage>
        <taxon>Bacteria</taxon>
        <taxon>Pseudomonadati</taxon>
        <taxon>Balneolota</taxon>
        <taxon>Balneolia</taxon>
        <taxon>Balneolales</taxon>
        <taxon>Balneolaceae</taxon>
        <taxon>Fodinibius</taxon>
    </lineage>
</organism>
<accession>A0A1M5CUF1</accession>
<sequence>MILRWLHKSWKYLWGIVLSILFVLLITAGSVIGLLQLDIVQNYLLDRIENRVERAYKADLSVGDIGGFLPFRVQLRDVTLVSRDSVAADTIASIENIENEIDIWELIRNKVSITGFVINKPELWLRRGTDGSLVFLEPTLPAPDTTGRASELWFSNVNVEVLAPRMAVTGGKIHLKNVTGDSQTVRLPSSVTISDLDANFFLEWTGNQRYLDIETISAETDLPDLRQFTMTGQVYSDQRFLEFNSFYFHLGNSELILNGEVDGADLGSPGFLTQLSGAHYDLNMVSTALYPRELRGIIPAIPNVDGPITFQLYTEGSTDSLRVDEISVGKGESLFRLNGLVQNLREPDAFTYQVSIDSVNLRRQDIRSLLDTLQAPEYQVLEDLTMKGRAEGSLDSIDVDLAFNSPLGMLDLQGGSQLKEPHQYQGTMSARDMDVSWLIPTTLDTTSLNFDARLSGVGVTFDQAVSDFEVTFKESRINQQEFDLLRLTSSLYNGRWNHQYTYQKGEQRMSGSGEVDFSRERPPLTMKGEAENINLAELTGDTLVADTRLNFDYKVEAEDLDLNDTEGRASFDVAPSVIDGDTVQSHQFYADINTLDNRRRSFRVTSSLLDMNVRGHLYPREIMRQARFWSTYLNDRYRAEIKQDSTATLLPQVPLPTQNIVLDGSITAKNLELIKAYFPYFPSLYTDSRISFNVNSDQNRLLLSTDIQADTLQFDQWSIRDGQSQLTANFRSDRPLRASSSIDFKADVGTLHSNLTDMDSVGIDFGLKQDSLYYHQRIRNIGEDARFNLELSGGITDSSVITAVEAFYLGNETYAWRNQGRPSLHFMERERMVFNDFSFENEDEFFQLEGALSGSRDDSLSYTLRDINLSRISDLVKGEIDFGGVLNGGLMTQSLVDQPTIQGQLEVDRFTLNDRVVGDLSFNSSYSPSNDRFDTRIEIFTDPQKYKSYLQENDGVQQHIVLDGYFSTGDSAAEQDSLFYFDADFKQIDMWVVRLIVDNIFQQMEGQATGEGYLTGNFDEFDFHADFEAQNVFAKPEFVNTNYFINGPVTFDRQEGVILDSLSVIDTKGGSGTLWGTIDLNDFNPRTYLELSLAMDRLQFLNSSMDPDVPFFGNVSGTGTVRLSGSNTDMYMRTENPVRVTNDSRISIPLMEETQLTETGKFIRYVDSFEDRGRTGRSTSDGDEESQQEQLERQLQDMTFSERFDLDLQFNTTDNIAVNLIFDPVTGEELNARGSGQMRISMQDQEVQMFGRYQIASGTYQFVTGEIISRRLDLQSGGTIVWEGPPDNARLDISAIYHARPNISTLISEGRIESQNQGNSQQVPVDLIVNITGTLNSVENSYYFELPSSLDLSSNPTLSYTINQINRDEQQKLLQATSILFTGQFIPTQGAGSATASLSQNLTRGSTVLNPLLSNQVISPLLSNQINALLDSDVSRMDIDFNLNAYNEVDLGIALRLYNDRLILRREGQITGGGPQTTLGDRIGDLNATYRISRRLSLTAFHRQNQILSNFGSQSQAGDVTPSVDGVGLETQFRFNTWQELWHKITGTSSSAPARSERENEGKNQDAAATEAGNNKARKEK</sequence>
<dbReference type="EMBL" id="FQUS01000010">
    <property type="protein sequence ID" value="SHF58276.1"/>
    <property type="molecule type" value="Genomic_DNA"/>
</dbReference>
<gene>
    <name evidence="7" type="ORF">SAMN05443144_11091</name>
</gene>
<keyword evidence="3 6" id="KW-1133">Transmembrane helix</keyword>
<dbReference type="Proteomes" id="UP000184041">
    <property type="component" value="Unassembled WGS sequence"/>
</dbReference>
<reference evidence="7 8" key="1">
    <citation type="submission" date="2016-11" db="EMBL/GenBank/DDBJ databases">
        <authorList>
            <person name="Jaros S."/>
            <person name="Januszkiewicz K."/>
            <person name="Wedrychowicz H."/>
        </authorList>
    </citation>
    <scope>NUCLEOTIDE SEQUENCE [LARGE SCALE GENOMIC DNA]</scope>
    <source>
        <strain evidence="7 8">DSM 21986</strain>
    </source>
</reference>
<name>A0A1M5CUF1_9BACT</name>
<comment type="subcellular location">
    <subcellularLocation>
        <location evidence="1">Membrane</location>
        <topology evidence="1">Single-pass membrane protein</topology>
    </subcellularLocation>
</comment>
<feature type="region of interest" description="Disordered" evidence="5">
    <location>
        <begin position="1547"/>
        <end position="1581"/>
    </location>
</feature>
<evidence type="ECO:0008006" key="9">
    <source>
        <dbReference type="Google" id="ProtNLM"/>
    </source>
</evidence>
<evidence type="ECO:0000256" key="2">
    <source>
        <dbReference type="ARBA" id="ARBA00022692"/>
    </source>
</evidence>
<protein>
    <recommendedName>
        <fullName evidence="9">Autotransporter translocation and assembly factor TamB</fullName>
    </recommendedName>
</protein>
<evidence type="ECO:0000313" key="8">
    <source>
        <dbReference type="Proteomes" id="UP000184041"/>
    </source>
</evidence>
<evidence type="ECO:0000256" key="3">
    <source>
        <dbReference type="ARBA" id="ARBA00022989"/>
    </source>
</evidence>
<keyword evidence="2 6" id="KW-0812">Transmembrane</keyword>
<dbReference type="PANTHER" id="PTHR36985:SF1">
    <property type="entry name" value="TRANSLOCATION AND ASSEMBLY MODULE SUBUNIT TAMB"/>
    <property type="match status" value="1"/>
</dbReference>
<evidence type="ECO:0000256" key="5">
    <source>
        <dbReference type="SAM" id="MobiDB-lite"/>
    </source>
</evidence>
<evidence type="ECO:0000313" key="7">
    <source>
        <dbReference type="EMBL" id="SHF58276.1"/>
    </source>
</evidence>
<evidence type="ECO:0000256" key="4">
    <source>
        <dbReference type="ARBA" id="ARBA00023136"/>
    </source>
</evidence>
<keyword evidence="8" id="KW-1185">Reference proteome</keyword>
<proteinExistence type="predicted"/>
<feature type="transmembrane region" description="Helical" evidence="6">
    <location>
        <begin position="12"/>
        <end position="35"/>
    </location>
</feature>
<dbReference type="RefSeq" id="WP_073063735.1">
    <property type="nucleotide sequence ID" value="NZ_FQUS01000010.1"/>
</dbReference>
<dbReference type="PANTHER" id="PTHR36985">
    <property type="entry name" value="TRANSLOCATION AND ASSEMBLY MODULE SUBUNIT TAMB"/>
    <property type="match status" value="1"/>
</dbReference>
<evidence type="ECO:0000256" key="1">
    <source>
        <dbReference type="ARBA" id="ARBA00004167"/>
    </source>
</evidence>
<keyword evidence="4 6" id="KW-0472">Membrane</keyword>